<feature type="compositionally biased region" description="Low complexity" evidence="1">
    <location>
        <begin position="1953"/>
        <end position="1970"/>
    </location>
</feature>
<feature type="region of interest" description="Disordered" evidence="1">
    <location>
        <begin position="202"/>
        <end position="254"/>
    </location>
</feature>
<feature type="region of interest" description="Disordered" evidence="1">
    <location>
        <begin position="1488"/>
        <end position="1562"/>
    </location>
</feature>
<dbReference type="Proteomes" id="UP000694843">
    <property type="component" value="Unplaced"/>
</dbReference>
<name>A0A8B7PCK1_HYAAZ</name>
<proteinExistence type="predicted"/>
<feature type="compositionally biased region" description="Polar residues" evidence="1">
    <location>
        <begin position="1029"/>
        <end position="1045"/>
    </location>
</feature>
<feature type="region of interest" description="Disordered" evidence="1">
    <location>
        <begin position="472"/>
        <end position="569"/>
    </location>
</feature>
<gene>
    <name evidence="3" type="primary">LOC108679320</name>
</gene>
<feature type="region of interest" description="Disordered" evidence="1">
    <location>
        <begin position="744"/>
        <end position="823"/>
    </location>
</feature>
<feature type="compositionally biased region" description="Polar residues" evidence="1">
    <location>
        <begin position="1549"/>
        <end position="1561"/>
    </location>
</feature>
<feature type="compositionally biased region" description="Polar residues" evidence="1">
    <location>
        <begin position="1284"/>
        <end position="1297"/>
    </location>
</feature>
<feature type="compositionally biased region" description="Basic and acidic residues" evidence="1">
    <location>
        <begin position="1772"/>
        <end position="1786"/>
    </location>
</feature>
<feature type="compositionally biased region" description="Basic and acidic residues" evidence="1">
    <location>
        <begin position="1426"/>
        <end position="1438"/>
    </location>
</feature>
<feature type="compositionally biased region" description="Basic and acidic residues" evidence="1">
    <location>
        <begin position="1049"/>
        <end position="1059"/>
    </location>
</feature>
<feature type="region of interest" description="Disordered" evidence="1">
    <location>
        <begin position="582"/>
        <end position="679"/>
    </location>
</feature>
<sequence length="2229" mass="240968">MIRVSPSIAERCRIFCNGTSDDNDGNFRRKFCEDGTTQTASGIPVPISNLRKDHHPTQNSLFNANQMNNDCHQTLELSRKQSKENELQRTQRRLRTRWETPNSNSKILGAPYDNDVSHYLRHTTAGCFETYTNNNDKKYNNTTRQGCMDVLQNMDSCSKLSNYSSTNRLSDCDCDVSPNFEFHDSKNSGSDAQKSLETATMNFSAEDFTTTADETDGSKTDSRSPSPHRRSWRGSPDLRPSHHGPNTRPSPACSLPSRSMSACAASCSQVPCTLTSCSIPACCLPSCSQTSQQQHLQNDQPPAWTAVVHQPLQVLFTPDYRNSCPSIIESHSPDKKPLRFITNDRHPLDLTSETETSDTNTGSFDYRLFSKTSPFTRPLHRDAQHNDSGNECGTAFSPYQSVKKKSLYEFSDTAQSEDDQTPTCRDYSGWRCSPSEGCMSTHPSSHSIATFESGKSNLCLDRPTSTTTVIQRSYSTANTPTNVDSTPTSTPYHLNSSEDYNLTNNASDKDSINEETLMSRKTDSLDEDVTSSDNPGPRLSWSPKPSKKRIGRGRSMRRDEKCLNHPDDKLTDVGTTCTCSASKNNNGVNNTNTTGRHGGRRRRDVSPSLSLGGIFGGRNTMWNGGPGQESPPPGRRDPYRRSVSLGQILQGDGHSERSAHRGSREGCTPEIDDPDGDTDERELTEFEKENLLFLKDLDNSYHNQEPIYMEPYDMNHMLQMYQQQPGPYHRTASVLSNSNTSLVSAYSDDSVSGESTPRGSCGSPFRGSGQRPSPSRAQNCYLLRSASRPHEEQPAEEEDEVEDDEGEEENLPSSRARSSIPVPTSMNPLAIAAAAVAAVNAAAAAQYNHNSGSGPSTMSSSGGVSSASWWSNNLYGNSSTLPRLRSSDPPLHSSTHMGTPPRERNCESPSSSRVRSIPSHSTARTHSSSSSVCQWTRSNSPTTTRTHSPTSTLSAAPPSQIPRSVLSLRQSFARNAITSTSSNQFPSSGIPSTRGLRSLSSASYRGVGMNSSVSAIPRSRGSRDRSPHNESSSGTSRIPGQSSLSADRFIQESPRKDSDPDISAEVPPILTGTTPAAGQASSPSGADVKSLSEAVGGEDDTEGAGGAGNSGDAASSTGSEGRRAATAFTIELDKEDDGEGSAKKLDIAGPLSKWAPKHRRNLSLTKVEENKVVMNFFDENGNSRARRRSSTMSRLEKVEERGGKPPVYRARSGTLGVGGGACNPGAGGVLLRKVGGYHSEGYFSSDQDEDAPRKTDVKSPRSPRTPDAAKSPVVVTLANGVPKSPSQDFSRASSSSLRGRPASPDLGAARRTSAATITLNESANFLIEKMINSTPETKRKSSVGSRPGDSARTCCKGLDKKPSVADITGRSSRSSSEKGSKGSSKMDGRKQEDSTHTNCQPFKIDRLADDMAREEDEVSEAGTYTIDKESSPDADKPQADIEGAFRHAALAEEATAYGSANTPLWDTAEMNSGISRSSPNWIQQWAAQVAEQTSGGDLSDPSKCNELPTLKSSHTSTRLGKTSHLPSAVGSSADNDHLRPRRKLPTPPSLMQQSYPSSAARSNELAELEALAKTRLMSLCDEADREALQVLQDTETRSYLRDTEHLLTSLQARVTDNTPITSSGGYRIASFESHDSGGDSDVDTSTSFALQEDRTPALRSKLKLSGLDSSSKGFGAALNNSRTSKVDPVVSSHLKRERSIVSEGGYAKSLLPCTVTNPMSKSLCLVGCTNSEALCQGSCLMTKSLTEEIPNSEALGQLNCTITKLPGQASCTERDSTSFTAEKSELSDSSSETSMKTQRKTMNNPPLKYNRAFSLRRARLGADDVHNARQAPLTPTERRKQTSPLLRSSSAAAVPRKTPHVRSTGGATVPSSLQQGVSKSPSRSSINKKDFASNKKATGLSRPGAAALSTKEVDFQNWKRRKNYDPMKAAKDGRQKQLEKRNTEKITNDNITSSDRGSPSPPGSLLRSASFHGTEAMLGGGSRWPRLPQSSYIPPNTYTSEDDGPMSYDEESAVNCLPRSSPLRRSPTSPHQLSQSPHASSPSHSAAAARRRRSSYAHSDDSEHVLSSPSRKMTVEETGSEGKRSPLSVGGGMTSSAGSRGAALPSNSGRNRAKIEALDNLVISTIHSLSNKVRGTSENLLQKLKTQYGEEDRDRADLLQNVLNHLNSESESASSQIRSTSKDLSGILKNLKKIQTALEVIDQVMVEGGGDYDDLEDIDWPPNAAGSDY</sequence>
<evidence type="ECO:0000313" key="3">
    <source>
        <dbReference type="RefSeq" id="XP_018023407.1"/>
    </source>
</evidence>
<evidence type="ECO:0000256" key="1">
    <source>
        <dbReference type="SAM" id="MobiDB-lite"/>
    </source>
</evidence>
<accession>A0A8B7PCK1</accession>
<feature type="compositionally biased region" description="Polar residues" evidence="1">
    <location>
        <begin position="1003"/>
        <end position="1014"/>
    </location>
</feature>
<feature type="region of interest" description="Disordered" evidence="1">
    <location>
        <begin position="1003"/>
        <end position="1158"/>
    </location>
</feature>
<feature type="compositionally biased region" description="Low complexity" evidence="1">
    <location>
        <begin position="584"/>
        <end position="595"/>
    </location>
</feature>
<feature type="region of interest" description="Disordered" evidence="1">
    <location>
        <begin position="1821"/>
        <end position="2109"/>
    </location>
</feature>
<feature type="compositionally biased region" description="Acidic residues" evidence="1">
    <location>
        <begin position="2000"/>
        <end position="2012"/>
    </location>
</feature>
<feature type="compositionally biased region" description="Polar residues" evidence="1">
    <location>
        <begin position="747"/>
        <end position="758"/>
    </location>
</feature>
<feature type="compositionally biased region" description="Acidic residues" evidence="1">
    <location>
        <begin position="794"/>
        <end position="810"/>
    </location>
</feature>
<feature type="compositionally biased region" description="Polar residues" evidence="1">
    <location>
        <begin position="811"/>
        <end position="823"/>
    </location>
</feature>
<feature type="compositionally biased region" description="Low complexity" evidence="1">
    <location>
        <begin position="1110"/>
        <end position="1119"/>
    </location>
</feature>
<feature type="compositionally biased region" description="Basic and acidic residues" evidence="1">
    <location>
        <begin position="653"/>
        <end position="664"/>
    </location>
</feature>
<feature type="compositionally biased region" description="Polar residues" evidence="1">
    <location>
        <begin position="1510"/>
        <end position="1520"/>
    </location>
</feature>
<feature type="compositionally biased region" description="Basic and acidic residues" evidence="1">
    <location>
        <begin position="1250"/>
        <end position="1259"/>
    </location>
</feature>
<organism evidence="2 3">
    <name type="scientific">Hyalella azteca</name>
    <name type="common">Amphipod</name>
    <dbReference type="NCBI Taxonomy" id="294128"/>
    <lineage>
        <taxon>Eukaryota</taxon>
        <taxon>Metazoa</taxon>
        <taxon>Ecdysozoa</taxon>
        <taxon>Arthropoda</taxon>
        <taxon>Crustacea</taxon>
        <taxon>Multicrustacea</taxon>
        <taxon>Malacostraca</taxon>
        <taxon>Eumalacostraca</taxon>
        <taxon>Peracarida</taxon>
        <taxon>Amphipoda</taxon>
        <taxon>Senticaudata</taxon>
        <taxon>Talitrida</taxon>
        <taxon>Talitroidea</taxon>
        <taxon>Hyalellidae</taxon>
        <taxon>Hyalella</taxon>
    </lineage>
</organism>
<feature type="compositionally biased region" description="Acidic residues" evidence="1">
    <location>
        <begin position="670"/>
        <end position="679"/>
    </location>
</feature>
<feature type="compositionally biased region" description="Basic and acidic residues" evidence="1">
    <location>
        <begin position="1194"/>
        <end position="1203"/>
    </location>
</feature>
<dbReference type="KEGG" id="hazt:108679320"/>
<reference evidence="3" key="1">
    <citation type="submission" date="2025-08" db="UniProtKB">
        <authorList>
            <consortium name="RefSeq"/>
        </authorList>
    </citation>
    <scope>IDENTIFICATION</scope>
    <source>
        <tissue evidence="3">Whole organism</tissue>
    </source>
</reference>
<feature type="compositionally biased region" description="Polar residues" evidence="1">
    <location>
        <begin position="1988"/>
        <end position="1999"/>
    </location>
</feature>
<feature type="compositionally biased region" description="Polar residues" evidence="1">
    <location>
        <begin position="1865"/>
        <end position="1885"/>
    </location>
</feature>
<feature type="region of interest" description="Disordered" evidence="1">
    <location>
        <begin position="1183"/>
        <end position="1206"/>
    </location>
</feature>
<feature type="region of interest" description="Disordered" evidence="1">
    <location>
        <begin position="1241"/>
        <end position="1311"/>
    </location>
</feature>
<feature type="compositionally biased region" description="Basic and acidic residues" evidence="1">
    <location>
        <begin position="1375"/>
        <end position="1395"/>
    </location>
</feature>
<keyword evidence="2" id="KW-1185">Reference proteome</keyword>
<feature type="compositionally biased region" description="Low complexity" evidence="1">
    <location>
        <begin position="2017"/>
        <end position="2048"/>
    </location>
</feature>
<feature type="compositionally biased region" description="Low complexity" evidence="1">
    <location>
        <begin position="1075"/>
        <end position="1086"/>
    </location>
</feature>
<feature type="region of interest" description="Disordered" evidence="1">
    <location>
        <begin position="1330"/>
        <end position="1438"/>
    </location>
</feature>
<dbReference type="GeneID" id="108679320"/>
<feature type="region of interest" description="Disordered" evidence="1">
    <location>
        <begin position="881"/>
        <end position="960"/>
    </location>
</feature>
<feature type="compositionally biased region" description="Basic and acidic residues" evidence="1">
    <location>
        <begin position="507"/>
        <end position="524"/>
    </location>
</feature>
<protein>
    <submittedName>
        <fullName evidence="3">Uncharacterized protein LOC108679320 isoform X1</fullName>
    </submittedName>
</protein>
<dbReference type="OrthoDB" id="5822793at2759"/>
<feature type="compositionally biased region" description="Low complexity" evidence="1">
    <location>
        <begin position="908"/>
        <end position="958"/>
    </location>
</feature>
<feature type="compositionally biased region" description="Polar residues" evidence="1">
    <location>
        <begin position="472"/>
        <end position="506"/>
    </location>
</feature>
<feature type="compositionally biased region" description="Basic and acidic residues" evidence="1">
    <location>
        <begin position="556"/>
        <end position="569"/>
    </location>
</feature>
<feature type="compositionally biased region" description="Basic and acidic residues" evidence="1">
    <location>
        <begin position="1923"/>
        <end position="1947"/>
    </location>
</feature>
<feature type="compositionally biased region" description="Polar residues" evidence="1">
    <location>
        <begin position="1842"/>
        <end position="1851"/>
    </location>
</feature>
<feature type="compositionally biased region" description="Basic residues" evidence="1">
    <location>
        <begin position="545"/>
        <end position="555"/>
    </location>
</feature>
<dbReference type="OMA" id="TESIHTY"/>
<dbReference type="RefSeq" id="XP_018023407.1">
    <property type="nucleotide sequence ID" value="XM_018167918.2"/>
</dbReference>
<evidence type="ECO:0000313" key="2">
    <source>
        <dbReference type="Proteomes" id="UP000694843"/>
    </source>
</evidence>
<feature type="region of interest" description="Disordered" evidence="1">
    <location>
        <begin position="1621"/>
        <end position="1645"/>
    </location>
</feature>
<feature type="region of interest" description="Disordered" evidence="1">
    <location>
        <begin position="1770"/>
        <end position="1809"/>
    </location>
</feature>